<feature type="domain" description="EamA" evidence="2">
    <location>
        <begin position="145"/>
        <end position="278"/>
    </location>
</feature>
<evidence type="ECO:0000313" key="4">
    <source>
        <dbReference type="Proteomes" id="UP000477651"/>
    </source>
</evidence>
<dbReference type="Proteomes" id="UP000477651">
    <property type="component" value="Unassembled WGS sequence"/>
</dbReference>
<dbReference type="EMBL" id="JAAGYR010000003">
    <property type="protein sequence ID" value="NEN75135.1"/>
    <property type="molecule type" value="Genomic_DNA"/>
</dbReference>
<organism evidence="3 4">
    <name type="scientific">Pelistega ratti</name>
    <dbReference type="NCBI Taxonomy" id="2652177"/>
    <lineage>
        <taxon>Bacteria</taxon>
        <taxon>Pseudomonadati</taxon>
        <taxon>Pseudomonadota</taxon>
        <taxon>Betaproteobacteria</taxon>
        <taxon>Burkholderiales</taxon>
        <taxon>Alcaligenaceae</taxon>
        <taxon>Pelistega</taxon>
    </lineage>
</organism>
<feature type="transmembrane region" description="Helical" evidence="1">
    <location>
        <begin position="207"/>
        <end position="229"/>
    </location>
</feature>
<feature type="transmembrane region" description="Helical" evidence="1">
    <location>
        <begin position="179"/>
        <end position="201"/>
    </location>
</feature>
<gene>
    <name evidence="3" type="ORF">F9B74_02180</name>
</gene>
<dbReference type="AlphaFoldDB" id="A0A6L9Y4K8"/>
<dbReference type="GO" id="GO:0016020">
    <property type="term" value="C:membrane"/>
    <property type="evidence" value="ECO:0007669"/>
    <property type="project" value="InterPro"/>
</dbReference>
<feature type="transmembrane region" description="Helical" evidence="1">
    <location>
        <begin position="149"/>
        <end position="167"/>
    </location>
</feature>
<keyword evidence="4" id="KW-1185">Reference proteome</keyword>
<sequence length="283" mass="31446">MNRYIVLVLLSICCLALGGIFVKLSQFPPITTGMYRVLFSLPIFFLLTKANKQEYRMNNKEKLIAICAGIFLALDLILWNISFSYTTVANANLLANLVPFTVVPISYFVYKEKISKEFILGGSIILLGVFILMGGKVNPTLDNFKGDGLAILTSVFYGLFIATVYKLRTRASTIQLMSYASIGCLLVLLPVSLLIEGVYIPYTFKDFYPLIGLALLSQILGQGGLSYCLGKVKASYASLLVLTQPVISALYAYFIFDENLSYKEILGMFVILMGLYIANKRNK</sequence>
<dbReference type="InterPro" id="IPR000620">
    <property type="entry name" value="EamA_dom"/>
</dbReference>
<feature type="transmembrane region" description="Helical" evidence="1">
    <location>
        <begin position="117"/>
        <end position="137"/>
    </location>
</feature>
<feature type="transmembrane region" description="Helical" evidence="1">
    <location>
        <begin position="34"/>
        <end position="51"/>
    </location>
</feature>
<evidence type="ECO:0000313" key="3">
    <source>
        <dbReference type="EMBL" id="NEN75135.1"/>
    </source>
</evidence>
<evidence type="ECO:0000256" key="1">
    <source>
        <dbReference type="SAM" id="Phobius"/>
    </source>
</evidence>
<dbReference type="PANTHER" id="PTHR22911:SF76">
    <property type="entry name" value="EAMA DOMAIN-CONTAINING PROTEIN"/>
    <property type="match status" value="1"/>
</dbReference>
<feature type="transmembrane region" description="Helical" evidence="1">
    <location>
        <begin position="260"/>
        <end position="278"/>
    </location>
</feature>
<keyword evidence="1" id="KW-0472">Membrane</keyword>
<dbReference type="SUPFAM" id="SSF103481">
    <property type="entry name" value="Multidrug resistance efflux transporter EmrE"/>
    <property type="match status" value="2"/>
</dbReference>
<feature type="domain" description="EamA" evidence="2">
    <location>
        <begin position="4"/>
        <end position="133"/>
    </location>
</feature>
<comment type="caution">
    <text evidence="3">The sequence shown here is derived from an EMBL/GenBank/DDBJ whole genome shotgun (WGS) entry which is preliminary data.</text>
</comment>
<name>A0A6L9Y4K8_9BURK</name>
<dbReference type="Gene3D" id="1.10.3730.20">
    <property type="match status" value="1"/>
</dbReference>
<reference evidence="3 4" key="1">
    <citation type="submission" date="2020-02" db="EMBL/GenBank/DDBJ databases">
        <title>Pelistega sp. NLN82 were isolated from wild rodents of the Hainan Island.</title>
        <authorList>
            <person name="Niu N."/>
            <person name="Zhou J."/>
        </authorList>
    </citation>
    <scope>NUCLEOTIDE SEQUENCE [LARGE SCALE GENOMIC DNA]</scope>
    <source>
        <strain evidence="3 4">NLN82</strain>
    </source>
</reference>
<keyword evidence="1" id="KW-1133">Transmembrane helix</keyword>
<dbReference type="PANTHER" id="PTHR22911">
    <property type="entry name" value="ACYL-MALONYL CONDENSING ENZYME-RELATED"/>
    <property type="match status" value="1"/>
</dbReference>
<accession>A0A6L9Y4K8</accession>
<protein>
    <submittedName>
        <fullName evidence="3">DMT family transporter</fullName>
    </submittedName>
</protein>
<proteinExistence type="predicted"/>
<keyword evidence="1" id="KW-0812">Transmembrane</keyword>
<feature type="transmembrane region" description="Helical" evidence="1">
    <location>
        <begin position="93"/>
        <end position="110"/>
    </location>
</feature>
<feature type="transmembrane region" description="Helical" evidence="1">
    <location>
        <begin position="63"/>
        <end position="81"/>
    </location>
</feature>
<dbReference type="InterPro" id="IPR037185">
    <property type="entry name" value="EmrE-like"/>
</dbReference>
<evidence type="ECO:0000259" key="2">
    <source>
        <dbReference type="Pfam" id="PF00892"/>
    </source>
</evidence>
<dbReference type="RefSeq" id="WP_163763879.1">
    <property type="nucleotide sequence ID" value="NZ_JAAGYR010000003.1"/>
</dbReference>
<dbReference type="Pfam" id="PF00892">
    <property type="entry name" value="EamA"/>
    <property type="match status" value="2"/>
</dbReference>
<feature type="transmembrane region" description="Helical" evidence="1">
    <location>
        <begin position="236"/>
        <end position="254"/>
    </location>
</feature>